<comment type="caution">
    <text evidence="4">The sequence shown here is derived from an EMBL/GenBank/DDBJ whole genome shotgun (WGS) entry which is preliminary data.</text>
</comment>
<evidence type="ECO:0000313" key="4">
    <source>
        <dbReference type="EMBL" id="HIQ68375.1"/>
    </source>
</evidence>
<keyword evidence="1" id="KW-1133">Transmembrane helix</keyword>
<feature type="domain" description="Streptococcal pilin isopeptide linkage" evidence="3">
    <location>
        <begin position="45"/>
        <end position="155"/>
    </location>
</feature>
<feature type="chain" id="PRO_5038910571" evidence="2">
    <location>
        <begin position="28"/>
        <end position="193"/>
    </location>
</feature>
<organism evidence="4 5">
    <name type="scientific">Candidatus Faecousia excrementigallinarum</name>
    <dbReference type="NCBI Taxonomy" id="2840806"/>
    <lineage>
        <taxon>Bacteria</taxon>
        <taxon>Bacillati</taxon>
        <taxon>Bacillota</taxon>
        <taxon>Clostridia</taxon>
        <taxon>Eubacteriales</taxon>
        <taxon>Oscillospiraceae</taxon>
        <taxon>Faecousia</taxon>
    </lineage>
</organism>
<dbReference type="Gene3D" id="2.60.40.3050">
    <property type="match status" value="1"/>
</dbReference>
<protein>
    <submittedName>
        <fullName evidence="4">LPXTG cell wall anchor domain-containing protein</fullName>
    </submittedName>
</protein>
<dbReference type="EMBL" id="DVFK01000107">
    <property type="protein sequence ID" value="HIQ68375.1"/>
    <property type="molecule type" value="Genomic_DNA"/>
</dbReference>
<evidence type="ECO:0000259" key="3">
    <source>
        <dbReference type="Pfam" id="PF12892"/>
    </source>
</evidence>
<dbReference type="NCBIfam" id="TIGR01167">
    <property type="entry name" value="LPXTG_anchor"/>
    <property type="match status" value="1"/>
</dbReference>
<proteinExistence type="predicted"/>
<dbReference type="InterPro" id="IPR038174">
    <property type="entry name" value="Strep_pil_link_sf"/>
</dbReference>
<feature type="transmembrane region" description="Helical" evidence="1">
    <location>
        <begin position="169"/>
        <end position="187"/>
    </location>
</feature>
<evidence type="ECO:0000256" key="1">
    <source>
        <dbReference type="SAM" id="Phobius"/>
    </source>
</evidence>
<reference evidence="4" key="1">
    <citation type="submission" date="2020-10" db="EMBL/GenBank/DDBJ databases">
        <authorList>
            <person name="Gilroy R."/>
        </authorList>
    </citation>
    <scope>NUCLEOTIDE SEQUENCE</scope>
    <source>
        <strain evidence="4">13361</strain>
    </source>
</reference>
<dbReference type="AlphaFoldDB" id="A0A9D1CMF9"/>
<dbReference type="NCBIfam" id="TIGR03786">
    <property type="entry name" value="strep_pil_rpt"/>
    <property type="match status" value="1"/>
</dbReference>
<keyword evidence="2" id="KW-0732">Signal</keyword>
<sequence>MKKRICSRILAALLLLCLLPLGQTVLAEPEASFSVDVQVQGNVPAKPETYTLVLTGDEGAPMPEGSRDGQYTMQVEGPGVADFPAIVYQSVGIYHYVITQQPGTNSSCTYDDTRYEITVTVTNQKSEPGLEVTIAIRNSQTQEKVEQVVFRNDYAYPPEIPQTGESGNLPLMLGLWVCSLLAVAFLWKQRKTV</sequence>
<dbReference type="Proteomes" id="UP000886796">
    <property type="component" value="Unassembled WGS sequence"/>
</dbReference>
<dbReference type="InterPro" id="IPR022464">
    <property type="entry name" value="Strep_pil_isopept_link"/>
</dbReference>
<feature type="signal peptide" evidence="2">
    <location>
        <begin position="1"/>
        <end position="27"/>
    </location>
</feature>
<keyword evidence="1" id="KW-0812">Transmembrane</keyword>
<name>A0A9D1CMF9_9FIRM</name>
<keyword evidence="1" id="KW-0472">Membrane</keyword>
<dbReference type="Pfam" id="PF12892">
    <property type="entry name" value="FctA"/>
    <property type="match status" value="1"/>
</dbReference>
<gene>
    <name evidence="4" type="ORF">IAB74_07715</name>
</gene>
<evidence type="ECO:0000313" key="5">
    <source>
        <dbReference type="Proteomes" id="UP000886796"/>
    </source>
</evidence>
<evidence type="ECO:0000256" key="2">
    <source>
        <dbReference type="SAM" id="SignalP"/>
    </source>
</evidence>
<reference evidence="4" key="2">
    <citation type="journal article" date="2021" name="PeerJ">
        <title>Extensive microbial diversity within the chicken gut microbiome revealed by metagenomics and culture.</title>
        <authorList>
            <person name="Gilroy R."/>
            <person name="Ravi A."/>
            <person name="Getino M."/>
            <person name="Pursley I."/>
            <person name="Horton D.L."/>
            <person name="Alikhan N.F."/>
            <person name="Baker D."/>
            <person name="Gharbi K."/>
            <person name="Hall N."/>
            <person name="Watson M."/>
            <person name="Adriaenssens E.M."/>
            <person name="Foster-Nyarko E."/>
            <person name="Jarju S."/>
            <person name="Secka A."/>
            <person name="Antonio M."/>
            <person name="Oren A."/>
            <person name="Chaudhuri R.R."/>
            <person name="La Ragione R."/>
            <person name="Hildebrand F."/>
            <person name="Pallen M.J."/>
        </authorList>
    </citation>
    <scope>NUCLEOTIDE SEQUENCE</scope>
    <source>
        <strain evidence="4">13361</strain>
    </source>
</reference>
<accession>A0A9D1CMF9</accession>